<dbReference type="PANTHER" id="PTHR40788:SF2">
    <property type="entry name" value="CLR5 DOMAIN-CONTAINING PROTEIN"/>
    <property type="match status" value="1"/>
</dbReference>
<comment type="caution">
    <text evidence="2">The sequence shown here is derived from an EMBL/GenBank/DDBJ whole genome shotgun (WGS) entry which is preliminary data.</text>
</comment>
<dbReference type="AlphaFoldDB" id="A0A179GAZ6"/>
<accession>A0A179GAZ6</accession>
<feature type="region of interest" description="Disordered" evidence="1">
    <location>
        <begin position="711"/>
        <end position="742"/>
    </location>
</feature>
<reference evidence="2 3" key="1">
    <citation type="submission" date="2016-01" db="EMBL/GenBank/DDBJ databases">
        <title>Biosynthesis of antibiotic leucinostatins and their inhibition on Phytophthora in bio-control Purpureocillium lilacinum.</title>
        <authorList>
            <person name="Wang G."/>
            <person name="Liu Z."/>
            <person name="Lin R."/>
            <person name="Li E."/>
            <person name="Mao Z."/>
            <person name="Ling J."/>
            <person name="Yin W."/>
            <person name="Xie B."/>
        </authorList>
    </citation>
    <scope>NUCLEOTIDE SEQUENCE [LARGE SCALE GENOMIC DNA]</scope>
    <source>
        <strain evidence="2">PLBJ-1</strain>
    </source>
</reference>
<evidence type="ECO:0000313" key="2">
    <source>
        <dbReference type="EMBL" id="OAQ74571.1"/>
    </source>
</evidence>
<sequence length="853" mass="96597">MESRPDHGFNPFSSEAGSYGAYDLPNDFMKGLDLSDPSSLGKLFGIQPPPHKSPKEVQLEARRRRDHIFALHDKLRAILERHEATIQSRWSKKKKKQRLEVLATAWGPGMAPTHRPDFEAFRRETAEQRKAGGTKFRDHFMWPYINQEDLVKPKTLPLLLNSRGRHHPSEFAGTDFDAVHLGLVSQAVMPVFLNGHTMIMSVKATDRAKYGKLLQWDDHPDAFNWFHTRTQAQPGEGLLVLETQERLLEFLVACCQAVLHDIPSDSLTTSTFPLLPEPQLKSEKDIDGFESLAVMAAEAPYRVPAQLDLERIANLLRARASAAEDHLWALREDPGYFAEHLGELKEHRQEMIKDTKADVHPTLRPGRESIFWVRIIGNVVVNAYLELEIFAELQAQAEALRPMYAKYGTALSPADDLPEEFFAALLRFRHYLTKAAKGMLEVLKGSVMASPPWRRFFVREPPASFGSTAMRLMSKPGVKMTKVQGELLWLLRTLWEDGNDLFLISMPLALDELERLLETQPEANELLTEYLAKTVGSLSIVSQCLAQLERFQPWSRSFESALVERDEAIKKEYARRTGPCARLMAGLRENNLSRAAKLGDPSDRKFAYPSEKRRTRENTDILRRAEQNLDTFWSNIDQLIYNSCGDLDGTAAGKLLSQERSLQRTQEWVDEPSTTAKAQGPSGFSVGGHAPIYKPLSTLYFGLPGKSGVTETDSLPKQKVKTRGPASSARKGDTQPEPVEEAAVADRPTIFVGARDLKVFKTLFFDPTMSSHPGETPWNDFLHAMTSTGLFTAEKLYGSVWQFQRVNAFDQSRIQFHEPHPHGKIPFVMARRFGRRLNKHYGWARDTFVLKDK</sequence>
<organism evidence="2 3">
    <name type="scientific">Purpureocillium lilacinum</name>
    <name type="common">Paecilomyces lilacinus</name>
    <dbReference type="NCBI Taxonomy" id="33203"/>
    <lineage>
        <taxon>Eukaryota</taxon>
        <taxon>Fungi</taxon>
        <taxon>Dikarya</taxon>
        <taxon>Ascomycota</taxon>
        <taxon>Pezizomycotina</taxon>
        <taxon>Sordariomycetes</taxon>
        <taxon>Hypocreomycetidae</taxon>
        <taxon>Hypocreales</taxon>
        <taxon>Ophiocordycipitaceae</taxon>
        <taxon>Purpureocillium</taxon>
    </lineage>
</organism>
<dbReference type="EMBL" id="LSBH01000009">
    <property type="protein sequence ID" value="OAQ74571.1"/>
    <property type="molecule type" value="Genomic_DNA"/>
</dbReference>
<dbReference type="PANTHER" id="PTHR40788">
    <property type="entry name" value="CLR5 DOMAIN-CONTAINING PROTEIN-RELATED"/>
    <property type="match status" value="1"/>
</dbReference>
<name>A0A179GAZ6_PURLI</name>
<proteinExistence type="predicted"/>
<protein>
    <submittedName>
        <fullName evidence="2">C2H2 and C2HC zinc finger</fullName>
    </submittedName>
</protein>
<gene>
    <name evidence="2" type="ORF">VFPBJ_09866</name>
</gene>
<evidence type="ECO:0000313" key="3">
    <source>
        <dbReference type="Proteomes" id="UP000078240"/>
    </source>
</evidence>
<evidence type="ECO:0000256" key="1">
    <source>
        <dbReference type="SAM" id="MobiDB-lite"/>
    </source>
</evidence>
<dbReference type="Proteomes" id="UP000078240">
    <property type="component" value="Unassembled WGS sequence"/>
</dbReference>
<dbReference type="OrthoDB" id="2922289at2759"/>